<name>A0A1Y1NA63_PHOPY</name>
<dbReference type="InterPro" id="IPR029159">
    <property type="entry name" value="CA109-like"/>
</dbReference>
<reference evidence="3" key="3">
    <citation type="submission" date="2019-08" db="EMBL/GenBank/DDBJ databases">
        <authorList>
            <consortium name="Photinus pyralis genome working group"/>
            <person name="Fallon T.R."/>
            <person name="Sander Lower S.E."/>
            <person name="Weng J.-K."/>
        </authorList>
    </citation>
    <scope>NUCLEOTIDE SEQUENCE</scope>
    <source>
        <strain evidence="3">1611_PpyrPB1</strain>
        <tissue evidence="3">Whole body</tissue>
    </source>
</reference>
<feature type="coiled-coil region" evidence="1">
    <location>
        <begin position="80"/>
        <end position="107"/>
    </location>
</feature>
<dbReference type="EMBL" id="GEZM01010840">
    <property type="protein sequence ID" value="JAV93780.1"/>
    <property type="molecule type" value="Transcribed_RNA"/>
</dbReference>
<organism evidence="2">
    <name type="scientific">Photinus pyralis</name>
    <name type="common">Common eastern firefly</name>
    <name type="synonym">Lampyris pyralis</name>
    <dbReference type="NCBI Taxonomy" id="7054"/>
    <lineage>
        <taxon>Eukaryota</taxon>
        <taxon>Metazoa</taxon>
        <taxon>Ecdysozoa</taxon>
        <taxon>Arthropoda</taxon>
        <taxon>Hexapoda</taxon>
        <taxon>Insecta</taxon>
        <taxon>Pterygota</taxon>
        <taxon>Neoptera</taxon>
        <taxon>Endopterygota</taxon>
        <taxon>Coleoptera</taxon>
        <taxon>Polyphaga</taxon>
        <taxon>Elateriformia</taxon>
        <taxon>Elateroidea</taxon>
        <taxon>Lampyridae</taxon>
        <taxon>Lampyrinae</taxon>
        <taxon>Photinus</taxon>
    </lineage>
</organism>
<gene>
    <name evidence="3" type="ORF">PPYR_12759</name>
</gene>
<dbReference type="EMBL" id="GEZM01010842">
    <property type="protein sequence ID" value="JAV93775.1"/>
    <property type="molecule type" value="Transcribed_RNA"/>
</dbReference>
<evidence type="ECO:0000256" key="1">
    <source>
        <dbReference type="SAM" id="Coils"/>
    </source>
</evidence>
<dbReference type="EMBL" id="GEZM01010839">
    <property type="protein sequence ID" value="JAV93784.1"/>
    <property type="molecule type" value="Transcribed_RNA"/>
</dbReference>
<evidence type="ECO:0000313" key="2">
    <source>
        <dbReference type="EMBL" id="JAV93780.1"/>
    </source>
</evidence>
<keyword evidence="4" id="KW-1185">Reference proteome</keyword>
<evidence type="ECO:0000313" key="4">
    <source>
        <dbReference type="Proteomes" id="UP000327044"/>
    </source>
</evidence>
<dbReference type="Proteomes" id="UP000327044">
    <property type="component" value="Unassembled WGS sequence"/>
</dbReference>
<dbReference type="InParanoid" id="A0A1Y1NA63"/>
<proteinExistence type="predicted"/>
<reference evidence="2" key="1">
    <citation type="journal article" date="2016" name="Sci. Rep.">
        <title>Molecular characterization of firefly nuptial gifts: a multi-omics approach sheds light on postcopulatory sexual selection.</title>
        <authorList>
            <person name="Al-Wathiqui N."/>
            <person name="Fallon T.R."/>
            <person name="South A."/>
            <person name="Weng J.K."/>
            <person name="Lewis S.M."/>
        </authorList>
    </citation>
    <scope>NUCLEOTIDE SEQUENCE</scope>
</reference>
<dbReference type="EMBL" id="VVIM01000009">
    <property type="protein sequence ID" value="KAB0793139.1"/>
    <property type="molecule type" value="Genomic_DNA"/>
</dbReference>
<keyword evidence="1" id="KW-0175">Coiled coil</keyword>
<dbReference type="AlphaFoldDB" id="A0A1Y1NA63"/>
<reference evidence="3 4" key="2">
    <citation type="journal article" date="2018" name="Elife">
        <title>Firefly genomes illuminate parallel origins of bioluminescence in beetles.</title>
        <authorList>
            <person name="Fallon T.R."/>
            <person name="Lower S.E."/>
            <person name="Chang C.H."/>
            <person name="Bessho-Uehara M."/>
            <person name="Martin G.J."/>
            <person name="Bewick A.J."/>
            <person name="Behringer M."/>
            <person name="Debat H.J."/>
            <person name="Wong I."/>
            <person name="Day J.C."/>
            <person name="Suvorov A."/>
            <person name="Silva C.J."/>
            <person name="Stanger-Hall K.F."/>
            <person name="Hall D.W."/>
            <person name="Schmitz R.J."/>
            <person name="Nelson D.R."/>
            <person name="Lewis S.M."/>
            <person name="Shigenobu S."/>
            <person name="Bybee S.M."/>
            <person name="Larracuente A.M."/>
            <person name="Oba Y."/>
            <person name="Weng J.K."/>
        </authorList>
    </citation>
    <scope>NUCLEOTIDE SEQUENCE [LARGE SCALE GENOMIC DNA]</scope>
    <source>
        <strain evidence="3">1611_PpyrPB1</strain>
        <tissue evidence="3">Whole body</tissue>
    </source>
</reference>
<dbReference type="EMBL" id="GEZM01010841">
    <property type="protein sequence ID" value="JAV93778.1"/>
    <property type="molecule type" value="Transcribed_RNA"/>
</dbReference>
<dbReference type="OrthoDB" id="6605214at2759"/>
<accession>A0A1Y1NA63</accession>
<dbReference type="Pfam" id="PF15011">
    <property type="entry name" value="CA109-like"/>
    <property type="match status" value="1"/>
</dbReference>
<protein>
    <submittedName>
        <fullName evidence="2">Uncharacterized protein</fullName>
    </submittedName>
</protein>
<sequence length="198" mass="22631">MSDLKEQVQKNVVNLCSYLDQHVAIWREALQETESAIRALGNLAEQLRCTERTHLEAVENFQEMKDSAKFSIWNGIELEIATIKASMEKMEKTNNNLKRKLFSLEKLTLDLDWDERHPLINGGPTQPPLSKILFLGLQFWQFFDGIFQKISSAYKSLDVYCERSTSNLANSLSVDLNVNSVNELIALTQYVNNSDAID</sequence>
<evidence type="ECO:0000313" key="3">
    <source>
        <dbReference type="EMBL" id="KAB0793139.1"/>
    </source>
</evidence>